<dbReference type="RefSeq" id="WP_005773042.1">
    <property type="nucleotide sequence ID" value="NC_009727.1"/>
</dbReference>
<gene>
    <name evidence="2" type="ordered locus">CBUD_1821</name>
</gene>
<organism evidence="2 3">
    <name type="scientific">Coxiella burnetii (strain Dugway 5J108-111)</name>
    <dbReference type="NCBI Taxonomy" id="434922"/>
    <lineage>
        <taxon>Bacteria</taxon>
        <taxon>Pseudomonadati</taxon>
        <taxon>Pseudomonadota</taxon>
        <taxon>Gammaproteobacteria</taxon>
        <taxon>Legionellales</taxon>
        <taxon>Coxiellaceae</taxon>
        <taxon>Coxiella</taxon>
    </lineage>
</organism>
<evidence type="ECO:0000313" key="3">
    <source>
        <dbReference type="Proteomes" id="UP000008555"/>
    </source>
</evidence>
<dbReference type="EMBL" id="CP000733">
    <property type="protein sequence ID" value="ABS77730.1"/>
    <property type="molecule type" value="Genomic_DNA"/>
</dbReference>
<feature type="region of interest" description="Disordered" evidence="1">
    <location>
        <begin position="228"/>
        <end position="248"/>
    </location>
</feature>
<dbReference type="AlphaFoldDB" id="A9KCZ8"/>
<name>A9KCZ8_COXBN</name>
<dbReference type="HOGENOM" id="CLU_1118702_0_0_6"/>
<dbReference type="Proteomes" id="UP000008555">
    <property type="component" value="Chromosome"/>
</dbReference>
<dbReference type="KEGG" id="cbd:CBUD_1821"/>
<sequence>MRPELTLEQRLNEVRRLYGRVQRLVERPCACVYRLDLGLPYAVKDFFDKPQGRWVEDFLADNPENLCEVIENLKEMTNSLEHADCIISCLACCCMTVGSTAVGMPIIGLAVTCLALSKRIAISACVSAGVGISGFIFSDCMSEKLKDEIIELIEELEVFEDPAVRSAYGLKENKIKRAAFLLGSLDKNEDAPIYRSFFKHPSYEKNILSEIFACLPPKKEQLTFLYQTSTPSPDEDNPSHPLLTYSNR</sequence>
<protein>
    <submittedName>
        <fullName evidence="2">Uncharacterized protein</fullName>
    </submittedName>
</protein>
<accession>A9KCZ8</accession>
<reference evidence="2 3" key="1">
    <citation type="journal article" date="2009" name="Infect. Immun.">
        <title>Comparative genomics reveal extensive transposon-mediated genomic plasticity and diversity among potential effector proteins within the genus Coxiella.</title>
        <authorList>
            <person name="Beare P.A."/>
            <person name="Unsworth N."/>
            <person name="Andoh M."/>
            <person name="Voth D.E."/>
            <person name="Omsland A."/>
            <person name="Gilk S.D."/>
            <person name="Williams K.P."/>
            <person name="Sobral B.W."/>
            <person name="Kupko J.J.III."/>
            <person name="Porcella S.F."/>
            <person name="Samuel J.E."/>
            <person name="Heinzen R.A."/>
        </authorList>
    </citation>
    <scope>NUCLEOTIDE SEQUENCE [LARGE SCALE GENOMIC DNA]</scope>
    <source>
        <strain evidence="2 3">Dugway 5J108-111</strain>
    </source>
</reference>
<proteinExistence type="predicted"/>
<evidence type="ECO:0000256" key="1">
    <source>
        <dbReference type="SAM" id="MobiDB-lite"/>
    </source>
</evidence>
<evidence type="ECO:0000313" key="2">
    <source>
        <dbReference type="EMBL" id="ABS77730.1"/>
    </source>
</evidence>